<dbReference type="InterPro" id="IPR011605">
    <property type="entry name" value="NusB_fam"/>
</dbReference>
<evidence type="ECO:0000313" key="7">
    <source>
        <dbReference type="EMBL" id="KAK6141817.1"/>
    </source>
</evidence>
<dbReference type="EMBL" id="JABTTQ020000061">
    <property type="protein sequence ID" value="KAK6141817.1"/>
    <property type="molecule type" value="Genomic_DNA"/>
</dbReference>
<dbReference type="PANTHER" id="PTHR11078:SF3">
    <property type="entry name" value="ANTITERMINATION NUSB DOMAIN-CONTAINING PROTEIN"/>
    <property type="match status" value="1"/>
</dbReference>
<dbReference type="Pfam" id="PF01029">
    <property type="entry name" value="NusB"/>
    <property type="match status" value="1"/>
</dbReference>
<dbReference type="Proteomes" id="UP001318860">
    <property type="component" value="Unassembled WGS sequence"/>
</dbReference>
<keyword evidence="4" id="KW-0805">Transcription regulation</keyword>
<evidence type="ECO:0000256" key="2">
    <source>
        <dbReference type="ARBA" id="ARBA00022814"/>
    </source>
</evidence>
<evidence type="ECO:0000313" key="8">
    <source>
        <dbReference type="Proteomes" id="UP001318860"/>
    </source>
</evidence>
<organism evidence="7 8">
    <name type="scientific">Rehmannia glutinosa</name>
    <name type="common">Chinese foxglove</name>
    <dbReference type="NCBI Taxonomy" id="99300"/>
    <lineage>
        <taxon>Eukaryota</taxon>
        <taxon>Viridiplantae</taxon>
        <taxon>Streptophyta</taxon>
        <taxon>Embryophyta</taxon>
        <taxon>Tracheophyta</taxon>
        <taxon>Spermatophyta</taxon>
        <taxon>Magnoliopsida</taxon>
        <taxon>eudicotyledons</taxon>
        <taxon>Gunneridae</taxon>
        <taxon>Pentapetalae</taxon>
        <taxon>asterids</taxon>
        <taxon>lamiids</taxon>
        <taxon>Lamiales</taxon>
        <taxon>Orobanchaceae</taxon>
        <taxon>Rehmannieae</taxon>
        <taxon>Rehmannia</taxon>
    </lineage>
</organism>
<feature type="domain" description="NusB/RsmB/TIM44" evidence="6">
    <location>
        <begin position="221"/>
        <end position="289"/>
    </location>
</feature>
<comment type="similarity">
    <text evidence="1">Belongs to the NusB family.</text>
</comment>
<evidence type="ECO:0000259" key="6">
    <source>
        <dbReference type="Pfam" id="PF01029"/>
    </source>
</evidence>
<gene>
    <name evidence="7" type="ORF">DH2020_024439</name>
</gene>
<keyword evidence="2" id="KW-0889">Transcription antitermination</keyword>
<protein>
    <recommendedName>
        <fullName evidence="6">NusB/RsmB/TIM44 domain-containing protein</fullName>
    </recommendedName>
</protein>
<proteinExistence type="inferred from homology"/>
<dbReference type="PANTHER" id="PTHR11078">
    <property type="entry name" value="N UTILIZATION SUBSTANCE PROTEIN B-RELATED"/>
    <property type="match status" value="1"/>
</dbReference>
<comment type="caution">
    <text evidence="7">The sequence shown here is derived from an EMBL/GenBank/DDBJ whole genome shotgun (WGS) entry which is preliminary data.</text>
</comment>
<dbReference type="Gene3D" id="1.10.940.10">
    <property type="entry name" value="NusB-like"/>
    <property type="match status" value="1"/>
</dbReference>
<keyword evidence="3" id="KW-0694">RNA-binding</keyword>
<sequence length="345" mass="38694">MEAGSVLNSSSLAYPSSFNSTKTRFGFIPNSPKTSSARFSYGTSFPQWPRVLFSCPRSSPLTISQVVENPTLDSLNGISNSKDMLPKIDKSGRFCSPRAARELALLILYAACLDGSDPVRLFEKRLNARKETGYEFDKEALMEYDHMSFGGPPVTTETAEEADEIHRNDQKESDIAFKGEVISVQTLLQKSVDVTVSIHYRFTRKLLVAVAEKWDSNVLAIDKAAPSNWKNQPAGRILEFSILHLAMSEIAVLGTRHQIVINEAVDLAKRFCDGAAPRIINGCLRTFIKEVNRNASNFINRLGFQRRHKVLSSMEWLFCSGLLLVKAWDFLGFNLGDEWQFLLDK</sequence>
<dbReference type="InterPro" id="IPR035926">
    <property type="entry name" value="NusB-like_sf"/>
</dbReference>
<dbReference type="InterPro" id="IPR006027">
    <property type="entry name" value="NusB_RsmB_TIM44"/>
</dbReference>
<keyword evidence="8" id="KW-1185">Reference proteome</keyword>
<evidence type="ECO:0000256" key="5">
    <source>
        <dbReference type="ARBA" id="ARBA00023163"/>
    </source>
</evidence>
<accession>A0ABR0W3B8</accession>
<reference evidence="7 8" key="1">
    <citation type="journal article" date="2021" name="Comput. Struct. Biotechnol. J.">
        <title>De novo genome assembly of the potent medicinal plant Rehmannia glutinosa using nanopore technology.</title>
        <authorList>
            <person name="Ma L."/>
            <person name="Dong C."/>
            <person name="Song C."/>
            <person name="Wang X."/>
            <person name="Zheng X."/>
            <person name="Niu Y."/>
            <person name="Chen S."/>
            <person name="Feng W."/>
        </authorList>
    </citation>
    <scope>NUCLEOTIDE SEQUENCE [LARGE SCALE GENOMIC DNA]</scope>
    <source>
        <strain evidence="7">DH-2019</strain>
    </source>
</reference>
<name>A0ABR0W3B8_REHGL</name>
<evidence type="ECO:0000256" key="3">
    <source>
        <dbReference type="ARBA" id="ARBA00022884"/>
    </source>
</evidence>
<evidence type="ECO:0000256" key="1">
    <source>
        <dbReference type="ARBA" id="ARBA00005952"/>
    </source>
</evidence>
<evidence type="ECO:0000256" key="4">
    <source>
        <dbReference type="ARBA" id="ARBA00023015"/>
    </source>
</evidence>
<keyword evidence="5" id="KW-0804">Transcription</keyword>
<dbReference type="SUPFAM" id="SSF48013">
    <property type="entry name" value="NusB-like"/>
    <property type="match status" value="1"/>
</dbReference>